<dbReference type="Proteomes" id="UP000182486">
    <property type="component" value="Unassembled WGS sequence"/>
</dbReference>
<sequence>MTAVQNAPTSAPGVAPGSSASRTGEGVSLVRLTQVELRKLADTRSGLWLLIAIGLAAAGTAVIMIAAAPDAEQTYRGLLAFGLIPASVLLPVLGILSMTSEWSQRTALGTFTLTPARGRVVVAKLAAAVLIAVAATAAAAVLTVAANLVAIGTGGDGSWEITAEQIGRLLLNQVIFVLMGSAFGALLMNSPVAIVLYFAIPTAWTVLGAMVKWLARAAEWLDVNVTSLPLSEATMSGGQWGRLGVACAFWVGLPLVLGTVRMLRREVS</sequence>
<evidence type="ECO:0000313" key="3">
    <source>
        <dbReference type="EMBL" id="OJF14100.1"/>
    </source>
</evidence>
<keyword evidence="2" id="KW-0472">Membrane</keyword>
<organism evidence="3 4">
    <name type="scientific">Couchioplanes caeruleus subsp. caeruleus</name>
    <dbReference type="NCBI Taxonomy" id="56427"/>
    <lineage>
        <taxon>Bacteria</taxon>
        <taxon>Bacillati</taxon>
        <taxon>Actinomycetota</taxon>
        <taxon>Actinomycetes</taxon>
        <taxon>Micromonosporales</taxon>
        <taxon>Micromonosporaceae</taxon>
        <taxon>Couchioplanes</taxon>
    </lineage>
</organism>
<gene>
    <name evidence="3" type="ORF">BG844_11585</name>
</gene>
<accession>A0A1K0GSA0</accession>
<feature type="transmembrane region" description="Helical" evidence="2">
    <location>
        <begin position="125"/>
        <end position="149"/>
    </location>
</feature>
<comment type="caution">
    <text evidence="3">The sequence shown here is derived from an EMBL/GenBank/DDBJ whole genome shotgun (WGS) entry which is preliminary data.</text>
</comment>
<protein>
    <submittedName>
        <fullName evidence="3">Uncharacterized protein</fullName>
    </submittedName>
</protein>
<feature type="region of interest" description="Disordered" evidence="1">
    <location>
        <begin position="1"/>
        <end position="23"/>
    </location>
</feature>
<keyword evidence="2" id="KW-1133">Transmembrane helix</keyword>
<feature type="transmembrane region" description="Helical" evidence="2">
    <location>
        <begin position="240"/>
        <end position="260"/>
    </location>
</feature>
<feature type="transmembrane region" description="Helical" evidence="2">
    <location>
        <begin position="47"/>
        <end position="68"/>
    </location>
</feature>
<feature type="compositionally biased region" description="Low complexity" evidence="1">
    <location>
        <begin position="7"/>
        <end position="21"/>
    </location>
</feature>
<feature type="transmembrane region" description="Helical" evidence="2">
    <location>
        <begin position="169"/>
        <end position="187"/>
    </location>
</feature>
<evidence type="ECO:0000256" key="1">
    <source>
        <dbReference type="SAM" id="MobiDB-lite"/>
    </source>
</evidence>
<evidence type="ECO:0000256" key="2">
    <source>
        <dbReference type="SAM" id="Phobius"/>
    </source>
</evidence>
<proteinExistence type="predicted"/>
<reference evidence="3 4" key="1">
    <citation type="submission" date="2016-09" db="EMBL/GenBank/DDBJ databases">
        <title>Couchioplanes caeruleus draft genome sequence.</title>
        <authorList>
            <person name="Sheehan J."/>
            <person name="Caffrey P."/>
        </authorList>
    </citation>
    <scope>NUCLEOTIDE SEQUENCE [LARGE SCALE GENOMIC DNA]</scope>
    <source>
        <strain evidence="3 4">DSM 43634</strain>
    </source>
</reference>
<feature type="transmembrane region" description="Helical" evidence="2">
    <location>
        <begin position="194"/>
        <end position="215"/>
    </location>
</feature>
<name>A0A1K0GSA0_9ACTN</name>
<keyword evidence="2" id="KW-0812">Transmembrane</keyword>
<keyword evidence="4" id="KW-1185">Reference proteome</keyword>
<evidence type="ECO:0000313" key="4">
    <source>
        <dbReference type="Proteomes" id="UP000182486"/>
    </source>
</evidence>
<feature type="transmembrane region" description="Helical" evidence="2">
    <location>
        <begin position="74"/>
        <end position="96"/>
    </location>
</feature>
<dbReference type="EMBL" id="MEIA01000115">
    <property type="protein sequence ID" value="OJF14100.1"/>
    <property type="molecule type" value="Genomic_DNA"/>
</dbReference>
<dbReference type="AlphaFoldDB" id="A0A1K0GSA0"/>